<keyword evidence="2" id="KW-1185">Reference proteome</keyword>
<organism evidence="1 2">
    <name type="scientific">Persicobacter diffluens</name>
    <dbReference type="NCBI Taxonomy" id="981"/>
    <lineage>
        <taxon>Bacteria</taxon>
        <taxon>Pseudomonadati</taxon>
        <taxon>Bacteroidota</taxon>
        <taxon>Cytophagia</taxon>
        <taxon>Cytophagales</taxon>
        <taxon>Persicobacteraceae</taxon>
        <taxon>Persicobacter</taxon>
    </lineage>
</organism>
<reference evidence="1 2" key="1">
    <citation type="submission" date="2021-12" db="EMBL/GenBank/DDBJ databases">
        <title>Genome sequencing of bacteria with rrn-lacking chromosome and rrn-plasmid.</title>
        <authorList>
            <person name="Anda M."/>
            <person name="Iwasaki W."/>
        </authorList>
    </citation>
    <scope>NUCLEOTIDE SEQUENCE [LARGE SCALE GENOMIC DNA]</scope>
    <source>
        <strain evidence="1 2">NBRC 15940</strain>
    </source>
</reference>
<sequence>MTLSTFETFSKVNFIIYYLRIDHDVALKWSIQRTLQPGLSLNSAKG</sequence>
<proteinExistence type="predicted"/>
<dbReference type="EMBL" id="BQKE01000001">
    <property type="protein sequence ID" value="GJM62309.1"/>
    <property type="molecule type" value="Genomic_DNA"/>
</dbReference>
<protein>
    <submittedName>
        <fullName evidence="1">Uncharacterized protein</fullName>
    </submittedName>
</protein>
<comment type="caution">
    <text evidence="1">The sequence shown here is derived from an EMBL/GenBank/DDBJ whole genome shotgun (WGS) entry which is preliminary data.</text>
</comment>
<evidence type="ECO:0000313" key="1">
    <source>
        <dbReference type="EMBL" id="GJM62309.1"/>
    </source>
</evidence>
<dbReference type="AlphaFoldDB" id="A0AAN4VYG8"/>
<evidence type="ECO:0000313" key="2">
    <source>
        <dbReference type="Proteomes" id="UP001310022"/>
    </source>
</evidence>
<gene>
    <name evidence="1" type="ORF">PEDI_28610</name>
</gene>
<accession>A0AAN4VYG8</accession>
<dbReference type="Proteomes" id="UP001310022">
    <property type="component" value="Unassembled WGS sequence"/>
</dbReference>
<name>A0AAN4VYG8_9BACT</name>